<comment type="caution">
    <text evidence="3">The sequence shown here is derived from an EMBL/GenBank/DDBJ whole genome shotgun (WGS) entry which is preliminary data.</text>
</comment>
<evidence type="ECO:0000313" key="3">
    <source>
        <dbReference type="EMBL" id="TKV67710.1"/>
    </source>
</evidence>
<feature type="domain" description="YhdP central" evidence="2">
    <location>
        <begin position="18"/>
        <end position="878"/>
    </location>
</feature>
<evidence type="ECO:0000256" key="1">
    <source>
        <dbReference type="SAM" id="Phobius"/>
    </source>
</evidence>
<organism evidence="3 4">
    <name type="scientific">Marinobacter panjinensis</name>
    <dbReference type="NCBI Taxonomy" id="2576384"/>
    <lineage>
        <taxon>Bacteria</taxon>
        <taxon>Pseudomonadati</taxon>
        <taxon>Pseudomonadota</taxon>
        <taxon>Gammaproteobacteria</taxon>
        <taxon>Pseudomonadales</taxon>
        <taxon>Marinobacteraceae</taxon>
        <taxon>Marinobacter</taxon>
    </lineage>
</organism>
<dbReference type="InterPro" id="IPR011836">
    <property type="entry name" value="YhdP"/>
</dbReference>
<keyword evidence="1" id="KW-0472">Membrane</keyword>
<dbReference type="AlphaFoldDB" id="A0A4U6R2D1"/>
<keyword evidence="1" id="KW-0812">Transmembrane</keyword>
<keyword evidence="4" id="KW-1185">Reference proteome</keyword>
<proteinExistence type="predicted"/>
<keyword evidence="1" id="KW-1133">Transmembrane helix</keyword>
<dbReference type="Proteomes" id="UP000308488">
    <property type="component" value="Unassembled WGS sequence"/>
</dbReference>
<sequence>MTSSVADQNNRHIIVRLLSRLASLIWWLLLAVIILLALYAGLGRQLTQNIDDYRANIEQVLSSKLGQEIRIGSLSSSWNWLNPTIIAREILVLSDGERSDVAGSLQSVRIGLDFLASLRRFRIVFANFEADGLELTINQTRRGDVIVEGVDIPGPVANDIELWLDIAGTWLSDPSVKITRFDLGVRDNNGQLRHVEIPQLDLVYQRGLFHASGRAMSPGTTEQLASFGLVGRHFFRGDFTGQIYADINSGRLFDGLIEDYAWRDIRVEGFDLGGQVWMTFRDGLMEQVSGNVATPYLQIGAGKESLAPLEDISVRFGWRRQHASNGPPENQSWFTTGEFHLKGLEWQWNGDAVPPFDVRFQLDDEEAGPRIIADELSLQPLRRLVTGLGLLPASATRALENYRPAGKLNQLLLKLPSEKNRQFELTALMNDVQMRAYGGAPEISGLNGNLVMTNEGGYAEARSDELTLGFPNLFRNSWSLRGLRAGVAWRFEGDIIRVYSDEIGMVYGDGTELTGAFDLRMDRHGEDSLGVKVGVRNGTAEMLADFVPVKAVAPGLYEWLTTAIEEVEVTSGEYFGHGLINRDAPPGSFVSSMVFHFQDATVRYDERWPEVTDASGTVYVQNGRTRVEVESGRTGGLDLEPGLVRVEPEGSHVRLSVDASAPVAGEAVAHWMASSPLGEMAGEAGTSIQLDGSYHLGLQLGLILGSDSPPDINATVRADAGTLTYSPADLEWTQINGELSFSTEDGFSDTPLQAHFMGAPVTVRLRRDEAGEALNIRQYGRLDITNVLAQTALPEGTSLGLSGDLGYLATLDVSPGNATAVKLYSDLTGLAVSWPDPLAKEADEEAPLSARIEPRGNAGINVYVDWPERLNLNLLWQAGNLDLTFHTLFLGDQQLTGVDVSARQINELWSVEAESEWLSGVLYWPEDDSPVVVDLERLKLARGDGEAEEEMPLLPEPDERVRAFRELAMENWPDIDLRIASLQLDDDDAGTWSLGLRPEATRLQVQDIAGTLNSLTLGGQLTWSIAGDRETTRFVGDITGESLADLGNLFGTEIPFRSESTVVNMDIDWPGRPNEFDVSGLSGSVSVRFDDGVILEGNNTAQLFRVFNLLNSDTLWRRLQLDFSDLYEAGVAFDAISGKATMINGLLTLDPELQVVGPSGAFKLTGTSNMIEETLDMSMVVVLPLTQNLPLAALLMGAGAPIGGALFVLDKVLGDPLSKLTSATYSVGGSWGEPEVRLRRVFDTGQ</sequence>
<gene>
    <name evidence="3" type="ORF">FDP08_06205</name>
</gene>
<name>A0A4U6R2D1_9GAMM</name>
<dbReference type="RefSeq" id="WP_137435123.1">
    <property type="nucleotide sequence ID" value="NZ_JANRHC010000001.1"/>
</dbReference>
<reference evidence="3 4" key="1">
    <citation type="submission" date="2019-05" db="EMBL/GenBank/DDBJ databases">
        <title>Marinobacter panjinensis sp. nov., a moderately halophilic bacterium isolated from sea tidal flat environment.</title>
        <authorList>
            <person name="Yang W."/>
            <person name="An M."/>
            <person name="He W."/>
            <person name="Luo X."/>
            <person name="Zhu L."/>
            <person name="Chen G."/>
            <person name="Zhang Y."/>
            <person name="Wang Y."/>
        </authorList>
    </citation>
    <scope>NUCLEOTIDE SEQUENCE [LARGE SCALE GENOMIC DNA]</scope>
    <source>
        <strain evidence="3 4">PJ-16</strain>
    </source>
</reference>
<dbReference type="InterPro" id="IPR025263">
    <property type="entry name" value="YhdP_central"/>
</dbReference>
<evidence type="ECO:0000259" key="2">
    <source>
        <dbReference type="Pfam" id="PF13116"/>
    </source>
</evidence>
<evidence type="ECO:0000313" key="4">
    <source>
        <dbReference type="Proteomes" id="UP000308488"/>
    </source>
</evidence>
<dbReference type="EMBL" id="SZYH01000001">
    <property type="protein sequence ID" value="TKV67710.1"/>
    <property type="molecule type" value="Genomic_DNA"/>
</dbReference>
<dbReference type="OrthoDB" id="9762238at2"/>
<feature type="transmembrane region" description="Helical" evidence="1">
    <location>
        <begin position="21"/>
        <end position="42"/>
    </location>
</feature>
<protein>
    <recommendedName>
        <fullName evidence="2">YhdP central domain-containing protein</fullName>
    </recommendedName>
</protein>
<dbReference type="PANTHER" id="PTHR38690:SF1">
    <property type="entry name" value="PROTEASE"/>
    <property type="match status" value="1"/>
</dbReference>
<feature type="domain" description="YhdP central" evidence="2">
    <location>
        <begin position="880"/>
        <end position="1236"/>
    </location>
</feature>
<dbReference type="Pfam" id="PF13116">
    <property type="entry name" value="YhdP"/>
    <property type="match status" value="2"/>
</dbReference>
<accession>A0A4U6R2D1</accession>
<dbReference type="PANTHER" id="PTHR38690">
    <property type="entry name" value="PROTEASE-RELATED"/>
    <property type="match status" value="1"/>
</dbReference>